<name>A0A087TMD6_STEMI</name>
<keyword evidence="3" id="KW-1185">Reference proteome</keyword>
<reference evidence="2 3" key="1">
    <citation type="submission" date="2013-11" db="EMBL/GenBank/DDBJ databases">
        <title>Genome sequencing of Stegodyphus mimosarum.</title>
        <authorList>
            <person name="Bechsgaard J."/>
        </authorList>
    </citation>
    <scope>NUCLEOTIDE SEQUENCE [LARGE SCALE GENOMIC DNA]</scope>
</reference>
<feature type="compositionally biased region" description="Polar residues" evidence="1">
    <location>
        <begin position="198"/>
        <end position="207"/>
    </location>
</feature>
<dbReference type="OrthoDB" id="206724at2759"/>
<evidence type="ECO:0000313" key="2">
    <source>
        <dbReference type="EMBL" id="KFM66275.1"/>
    </source>
</evidence>
<dbReference type="Proteomes" id="UP000054359">
    <property type="component" value="Unassembled WGS sequence"/>
</dbReference>
<dbReference type="AlphaFoldDB" id="A0A087TMD6"/>
<gene>
    <name evidence="2" type="ORF">X975_21801</name>
</gene>
<feature type="compositionally biased region" description="Pro residues" evidence="1">
    <location>
        <begin position="1"/>
        <end position="10"/>
    </location>
</feature>
<evidence type="ECO:0000313" key="3">
    <source>
        <dbReference type="Proteomes" id="UP000054359"/>
    </source>
</evidence>
<dbReference type="EMBL" id="KK115876">
    <property type="protein sequence ID" value="KFM66275.1"/>
    <property type="molecule type" value="Genomic_DNA"/>
</dbReference>
<feature type="region of interest" description="Disordered" evidence="1">
    <location>
        <begin position="198"/>
        <end position="230"/>
    </location>
</feature>
<evidence type="ECO:0000256" key="1">
    <source>
        <dbReference type="SAM" id="MobiDB-lite"/>
    </source>
</evidence>
<protein>
    <submittedName>
        <fullName evidence="2">Uncharacterized protein</fullName>
    </submittedName>
</protein>
<feature type="non-terminal residue" evidence="2">
    <location>
        <position position="230"/>
    </location>
</feature>
<feature type="compositionally biased region" description="Polar residues" evidence="1">
    <location>
        <begin position="215"/>
        <end position="230"/>
    </location>
</feature>
<accession>A0A087TMD6</accession>
<sequence length="230" mass="25065">MFMPSPIPPPRSKRNTKSSKPAVEPKNGLPTENASVEEPLIQLESIDEISLFDPLKESSVKDTDLLSFLAPKAASDSRVTELKNTIQSLTSCSAYPVNNQPVNFFPPYYSPRVVQPNLMIPRQPVPTNVSTSVIKGNSQNNAFTNFENALPEVKPALPPKTKPSASTFFVGTDHLSDIEKELLDDYGLSKSPLFQRNFASGSRSSGHSDWLSVGQDKTVSASVTSTQGKK</sequence>
<feature type="region of interest" description="Disordered" evidence="1">
    <location>
        <begin position="1"/>
        <end position="36"/>
    </location>
</feature>
<proteinExistence type="predicted"/>
<organism evidence="2 3">
    <name type="scientific">Stegodyphus mimosarum</name>
    <name type="common">African social velvet spider</name>
    <dbReference type="NCBI Taxonomy" id="407821"/>
    <lineage>
        <taxon>Eukaryota</taxon>
        <taxon>Metazoa</taxon>
        <taxon>Ecdysozoa</taxon>
        <taxon>Arthropoda</taxon>
        <taxon>Chelicerata</taxon>
        <taxon>Arachnida</taxon>
        <taxon>Araneae</taxon>
        <taxon>Araneomorphae</taxon>
        <taxon>Entelegynae</taxon>
        <taxon>Eresoidea</taxon>
        <taxon>Eresidae</taxon>
        <taxon>Stegodyphus</taxon>
    </lineage>
</organism>